<accession>A0AAI8HQI6</accession>
<sequence length="100" mass="11772">MSASLRYEKMPQLGAYRGIYLLKDEEIVLKLKVSFLTYYLDDKIKAMDEKSLHDWLFEIAKQHAGKDTKESVIIKENDVKDGELKTSWESLEREPFDKQD</sequence>
<gene>
    <name evidence="1" type="ORF">CWD84_17635</name>
</gene>
<evidence type="ECO:0000313" key="1">
    <source>
        <dbReference type="EMBL" id="AUJ78496.1"/>
    </source>
</evidence>
<name>A0AAI8HQI6_9BACI</name>
<dbReference type="EMBL" id="CP025001">
    <property type="protein sequence ID" value="AUJ78496.1"/>
    <property type="molecule type" value="Genomic_DNA"/>
</dbReference>
<dbReference type="Proteomes" id="UP000234366">
    <property type="component" value="Chromosome"/>
</dbReference>
<dbReference type="KEGG" id="bsia:CWD84_17635"/>
<reference evidence="1 2" key="1">
    <citation type="submission" date="2017-11" db="EMBL/GenBank/DDBJ databases">
        <title>Genome sequence and genome mining of multiple bioactive secondary metabolites from a deep sea-derived Bacillus siamensis SCSIO 05746.</title>
        <authorList>
            <person name="Pan H.-Q."/>
            <person name="Ju J.-H."/>
        </authorList>
    </citation>
    <scope>NUCLEOTIDE SEQUENCE [LARGE SCALE GENOMIC DNA]</scope>
    <source>
        <strain evidence="1 2">SCSIO 05746</strain>
    </source>
</reference>
<keyword evidence="2" id="KW-1185">Reference proteome</keyword>
<organism evidence="1 2">
    <name type="scientific">Bacillus siamensis</name>
    <dbReference type="NCBI Taxonomy" id="659243"/>
    <lineage>
        <taxon>Bacteria</taxon>
        <taxon>Bacillati</taxon>
        <taxon>Bacillota</taxon>
        <taxon>Bacilli</taxon>
        <taxon>Bacillales</taxon>
        <taxon>Bacillaceae</taxon>
        <taxon>Bacillus</taxon>
        <taxon>Bacillus amyloliquefaciens group</taxon>
    </lineage>
</organism>
<dbReference type="RefSeq" id="WP_060963275.1">
    <property type="nucleotide sequence ID" value="NZ_CP025001.1"/>
</dbReference>
<protein>
    <submittedName>
        <fullName evidence="1">Uncharacterized protein</fullName>
    </submittedName>
</protein>
<dbReference type="AlphaFoldDB" id="A0AAI8HQI6"/>
<evidence type="ECO:0000313" key="2">
    <source>
        <dbReference type="Proteomes" id="UP000234366"/>
    </source>
</evidence>
<proteinExistence type="predicted"/>